<dbReference type="STRING" id="1305675.BFG57_15680"/>
<dbReference type="CDD" id="cd15491">
    <property type="entry name" value="selB_III"/>
    <property type="match status" value="1"/>
</dbReference>
<dbReference type="InterPro" id="IPR004161">
    <property type="entry name" value="EFTu-like_2"/>
</dbReference>
<keyword evidence="6" id="KW-0342">GTP-binding</keyword>
<dbReference type="InterPro" id="IPR000795">
    <property type="entry name" value="T_Tr_GTP-bd_dom"/>
</dbReference>
<dbReference type="EMBL" id="MJEH01000027">
    <property type="protein sequence ID" value="OEH92496.1"/>
    <property type="molecule type" value="Genomic_DNA"/>
</dbReference>
<dbReference type="InterPro" id="IPR050055">
    <property type="entry name" value="EF-Tu_GTPase"/>
</dbReference>
<dbReference type="GO" id="GO:0005829">
    <property type="term" value="C:cytosol"/>
    <property type="evidence" value="ECO:0007669"/>
    <property type="project" value="TreeGrafter"/>
</dbReference>
<dbReference type="PROSITE" id="PS51722">
    <property type="entry name" value="G_TR_2"/>
    <property type="match status" value="1"/>
</dbReference>
<dbReference type="InterPro" id="IPR027417">
    <property type="entry name" value="P-loop_NTPase"/>
</dbReference>
<dbReference type="Gene3D" id="1.10.10.2770">
    <property type="match status" value="1"/>
</dbReference>
<dbReference type="NCBIfam" id="TIGR00475">
    <property type="entry name" value="selB"/>
    <property type="match status" value="1"/>
</dbReference>
<dbReference type="CDD" id="cd04171">
    <property type="entry name" value="SelB"/>
    <property type="match status" value="1"/>
</dbReference>
<evidence type="ECO:0000256" key="2">
    <source>
        <dbReference type="ARBA" id="ARBA00015953"/>
    </source>
</evidence>
<dbReference type="SUPFAM" id="SSF52540">
    <property type="entry name" value="P-loop containing nucleoside triphosphate hydrolases"/>
    <property type="match status" value="1"/>
</dbReference>
<dbReference type="InterPro" id="IPR009001">
    <property type="entry name" value="Transl_elong_EF1A/Init_IF2_C"/>
</dbReference>
<comment type="function">
    <text evidence="7">Translation factor necessary for the incorporation of selenocysteine into proteins. It probably replaces EF-Tu for the insertion of selenocysteine directed by the UGA codon. SelB binds GTP and GDP.</text>
</comment>
<dbReference type="GO" id="GO:0001514">
    <property type="term" value="P:selenocysteine incorporation"/>
    <property type="evidence" value="ECO:0007669"/>
    <property type="project" value="InterPro"/>
</dbReference>
<dbReference type="InterPro" id="IPR036388">
    <property type="entry name" value="WH-like_DNA-bd_sf"/>
</dbReference>
<dbReference type="Proteomes" id="UP000095209">
    <property type="component" value="Unassembled WGS sequence"/>
</dbReference>
<dbReference type="InterPro" id="IPR005225">
    <property type="entry name" value="Small_GTP-bd"/>
</dbReference>
<sequence length="639" mass="72796">MTSFTVGMAGHIDHGKTTLTKALTNINTDRLKEERERNISIEPGFAPLLLDEEHSVSIIDVPGHERFIRQMIAGVAGIDAVIIVIAADEGIMPQTKEHLAILNFLGVHKGIIAITKVDRVDNDFRELVIEEVRDELQGTQFEDMEMVSVDSLTHKGIDILKEKLLMLLENVEARNRVGSFRLPIDQVFTIKGQGTIVRGTVFEGEVHQGASLTILPDEKVVQARQIQVHNETVQTAKAGQRVAINVSQISKDELKRGDVLVSSHHFIVTKTIDVALQFAHQLLHPIKQRMPVNLHVGTSEVTGKIIFFDRNKIEQCDEEVVCQLRLDEDVVVRRGDRFILRRPTPVETIAGGWVINPKGERYRFGEETIMNLLKKKQGTPKQRVYDVLTEDKCCSFQNLIKATSLNEDSLQSVLREELETGGIIEVKTEYYSASQTIEQMKKVINQQLDHHHCKFPMSMGLNKAELIQLISHIPKQLSEATIQMMLSNNELIQWEQYLALPSFTPHYPKQWAKRMEEAVSLLKEDGIQVKEWSEYTAEVSLPQEEATLLKKFLLTTQTVEALTDKMLVHQDAFMETLFKLFKQTDNTFTLNNAKEILGLSRKYVIPYLELLDHLSYTIRLDNERKWLINSVSTLRVNKD</sequence>
<dbReference type="Gene3D" id="3.40.50.300">
    <property type="entry name" value="P-loop containing nucleotide triphosphate hydrolases"/>
    <property type="match status" value="1"/>
</dbReference>
<dbReference type="GO" id="GO:0003723">
    <property type="term" value="F:RNA binding"/>
    <property type="evidence" value="ECO:0007669"/>
    <property type="project" value="InterPro"/>
</dbReference>
<keyword evidence="10" id="KW-0251">Elongation factor</keyword>
<proteinExistence type="predicted"/>
<dbReference type="AlphaFoldDB" id="A0A1E5LEJ6"/>
<dbReference type="InterPro" id="IPR036390">
    <property type="entry name" value="WH_DNA-bd_sf"/>
</dbReference>
<feature type="domain" description="Tr-type G" evidence="9">
    <location>
        <begin position="1"/>
        <end position="174"/>
    </location>
</feature>
<evidence type="ECO:0000256" key="1">
    <source>
        <dbReference type="ARBA" id="ARBA00004496"/>
    </source>
</evidence>
<evidence type="ECO:0000256" key="4">
    <source>
        <dbReference type="ARBA" id="ARBA00022741"/>
    </source>
</evidence>
<dbReference type="SUPFAM" id="SSF46785">
    <property type="entry name" value="Winged helix' DNA-binding domain"/>
    <property type="match status" value="1"/>
</dbReference>
<dbReference type="Gene3D" id="2.40.30.10">
    <property type="entry name" value="Translation factors"/>
    <property type="match status" value="1"/>
</dbReference>
<dbReference type="Pfam" id="PF09107">
    <property type="entry name" value="WHD_3rd_SelB"/>
    <property type="match status" value="1"/>
</dbReference>
<dbReference type="CDD" id="cd03696">
    <property type="entry name" value="SelB_II"/>
    <property type="match status" value="1"/>
</dbReference>
<gene>
    <name evidence="10" type="ORF">BFG57_15680</name>
</gene>
<evidence type="ECO:0000256" key="7">
    <source>
        <dbReference type="ARBA" id="ARBA00025526"/>
    </source>
</evidence>
<dbReference type="NCBIfam" id="TIGR00231">
    <property type="entry name" value="small_GTP"/>
    <property type="match status" value="1"/>
</dbReference>
<evidence type="ECO:0000313" key="11">
    <source>
        <dbReference type="Proteomes" id="UP000095209"/>
    </source>
</evidence>
<keyword evidence="4" id="KW-0547">Nucleotide-binding</keyword>
<evidence type="ECO:0000256" key="3">
    <source>
        <dbReference type="ARBA" id="ARBA00022490"/>
    </source>
</evidence>
<evidence type="ECO:0000313" key="10">
    <source>
        <dbReference type="EMBL" id="OEH92496.1"/>
    </source>
</evidence>
<dbReference type="SUPFAM" id="SSF50465">
    <property type="entry name" value="EF-Tu/eEF-1alpha/eIF2-gamma C-terminal domain"/>
    <property type="match status" value="1"/>
</dbReference>
<dbReference type="Pfam" id="PF25461">
    <property type="entry name" value="Beta-barrel_SelB"/>
    <property type="match status" value="1"/>
</dbReference>
<organism evidence="10 11">
    <name type="scientific">Bacillus solimangrovi</name>
    <dbReference type="NCBI Taxonomy" id="1305675"/>
    <lineage>
        <taxon>Bacteria</taxon>
        <taxon>Bacillati</taxon>
        <taxon>Bacillota</taxon>
        <taxon>Bacilli</taxon>
        <taxon>Bacillales</taxon>
        <taxon>Bacillaceae</taxon>
        <taxon>Bacillus</taxon>
    </lineage>
</organism>
<keyword evidence="3" id="KW-0963">Cytoplasm</keyword>
<accession>A0A1E5LEJ6</accession>
<dbReference type="OrthoDB" id="9804504at2"/>
<evidence type="ECO:0000259" key="9">
    <source>
        <dbReference type="PROSITE" id="PS51722"/>
    </source>
</evidence>
<evidence type="ECO:0000256" key="5">
    <source>
        <dbReference type="ARBA" id="ARBA00022917"/>
    </source>
</evidence>
<dbReference type="InterPro" id="IPR009000">
    <property type="entry name" value="Transl_B-barrel_sf"/>
</dbReference>
<evidence type="ECO:0000256" key="8">
    <source>
        <dbReference type="ARBA" id="ARBA00031615"/>
    </source>
</evidence>
<dbReference type="InterPro" id="IPR004535">
    <property type="entry name" value="Transl_elong_SelB"/>
</dbReference>
<dbReference type="PRINTS" id="PR00315">
    <property type="entry name" value="ELONGATNFCT"/>
</dbReference>
<dbReference type="GO" id="GO:0003746">
    <property type="term" value="F:translation elongation factor activity"/>
    <property type="evidence" value="ECO:0007669"/>
    <property type="project" value="UniProtKB-KW"/>
</dbReference>
<dbReference type="Gene3D" id="1.10.10.10">
    <property type="entry name" value="Winged helix-like DNA-binding domain superfamily/Winged helix DNA-binding domain"/>
    <property type="match status" value="1"/>
</dbReference>
<comment type="subcellular location">
    <subcellularLocation>
        <location evidence="1">Cytoplasm</location>
    </subcellularLocation>
</comment>
<dbReference type="GO" id="GO:0003924">
    <property type="term" value="F:GTPase activity"/>
    <property type="evidence" value="ECO:0007669"/>
    <property type="project" value="InterPro"/>
</dbReference>
<evidence type="ECO:0000256" key="6">
    <source>
        <dbReference type="ARBA" id="ARBA00023134"/>
    </source>
</evidence>
<dbReference type="InterPro" id="IPR015191">
    <property type="entry name" value="SelB_WHD4"/>
</dbReference>
<name>A0A1E5LEJ6_9BACI</name>
<comment type="caution">
    <text evidence="10">The sequence shown here is derived from an EMBL/GenBank/DDBJ whole genome shotgun (WGS) entry which is preliminary data.</text>
</comment>
<dbReference type="Pfam" id="PF00009">
    <property type="entry name" value="GTP_EFTU"/>
    <property type="match status" value="1"/>
</dbReference>
<dbReference type="RefSeq" id="WP_069717498.1">
    <property type="nucleotide sequence ID" value="NZ_MJEH01000027.1"/>
</dbReference>
<reference evidence="10 11" key="1">
    <citation type="submission" date="2016-08" db="EMBL/GenBank/DDBJ databases">
        <title>Genome of Bacillus solimangrovi GH2-4.</title>
        <authorList>
            <person name="Lim S."/>
            <person name="Kim B.-C."/>
        </authorList>
    </citation>
    <scope>NUCLEOTIDE SEQUENCE [LARGE SCALE GENOMIC DNA]</scope>
    <source>
        <strain evidence="10 11">GH2-4</strain>
    </source>
</reference>
<dbReference type="PANTHER" id="PTHR43721">
    <property type="entry name" value="ELONGATION FACTOR TU-RELATED"/>
    <property type="match status" value="1"/>
</dbReference>
<dbReference type="PANTHER" id="PTHR43721:SF22">
    <property type="entry name" value="ELONGATION FACTOR TU, MITOCHONDRIAL"/>
    <property type="match status" value="1"/>
</dbReference>
<protein>
    <recommendedName>
        <fullName evidence="2">Selenocysteine-specific elongation factor</fullName>
    </recommendedName>
    <alternativeName>
        <fullName evidence="8">SelB translation factor</fullName>
    </alternativeName>
</protein>
<dbReference type="InterPro" id="IPR057335">
    <property type="entry name" value="Beta-barrel_SelB"/>
</dbReference>
<keyword evidence="11" id="KW-1185">Reference proteome</keyword>
<keyword evidence="5" id="KW-0648">Protein biosynthesis</keyword>
<dbReference type="SUPFAM" id="SSF50447">
    <property type="entry name" value="Translation proteins"/>
    <property type="match status" value="1"/>
</dbReference>
<dbReference type="Pfam" id="PF03144">
    <property type="entry name" value="GTP_EFTU_D2"/>
    <property type="match status" value="1"/>
</dbReference>
<dbReference type="GO" id="GO:0005525">
    <property type="term" value="F:GTP binding"/>
    <property type="evidence" value="ECO:0007669"/>
    <property type="project" value="UniProtKB-KW"/>
</dbReference>